<evidence type="ECO:0008006" key="3">
    <source>
        <dbReference type="Google" id="ProtNLM"/>
    </source>
</evidence>
<evidence type="ECO:0000313" key="1">
    <source>
        <dbReference type="EMBL" id="RUT09287.1"/>
    </source>
</evidence>
<sequence length="141" mass="16228">MTEQTSARDLFKTAYENRYTWDENFPGYSADVQLTQGNEVYTGRIRINRDLSVEVTGIEDEKVQESVYTQLRDIVTHRKRSQFEQSHGKNEFSLGKLDDSGAVEILVKGDAMGSNYKVRGTEICQVSRVMGRMAFCHRYSR</sequence>
<dbReference type="AlphaFoldDB" id="A0AB37UEV4"/>
<dbReference type="EMBL" id="RSCK01000049">
    <property type="protein sequence ID" value="RUT09287.1"/>
    <property type="molecule type" value="Genomic_DNA"/>
</dbReference>
<reference evidence="1 2" key="1">
    <citation type="journal article" date="2019" name="Genome Biol. Evol.">
        <title>Day and night: Metabolic profiles and evolutionary relationships of six axenic non-marine cyanobacteria.</title>
        <authorList>
            <person name="Will S.E."/>
            <person name="Henke P."/>
            <person name="Boedeker C."/>
            <person name="Huang S."/>
            <person name="Brinkmann H."/>
            <person name="Rohde M."/>
            <person name="Jarek M."/>
            <person name="Friedl T."/>
            <person name="Seufert S."/>
            <person name="Schumacher M."/>
            <person name="Overmann J."/>
            <person name="Neumann-Schaal M."/>
            <person name="Petersen J."/>
        </authorList>
    </citation>
    <scope>NUCLEOTIDE SEQUENCE [LARGE SCALE GENOMIC DNA]</scope>
    <source>
        <strain evidence="1 2">SAG 39.79</strain>
    </source>
</reference>
<organism evidence="1 2">
    <name type="scientific">Chroococcidiopsis cubana SAG 39.79</name>
    <dbReference type="NCBI Taxonomy" id="388085"/>
    <lineage>
        <taxon>Bacteria</taxon>
        <taxon>Bacillati</taxon>
        <taxon>Cyanobacteriota</taxon>
        <taxon>Cyanophyceae</taxon>
        <taxon>Chroococcidiopsidales</taxon>
        <taxon>Chroococcidiopsidaceae</taxon>
        <taxon>Chroococcidiopsis</taxon>
    </lineage>
</organism>
<protein>
    <recommendedName>
        <fullName evidence="3">DUF3386 domain-containing protein</fullName>
    </recommendedName>
</protein>
<dbReference type="Pfam" id="PF11866">
    <property type="entry name" value="DUF3386"/>
    <property type="match status" value="1"/>
</dbReference>
<proteinExistence type="predicted"/>
<gene>
    <name evidence="1" type="ORF">DSM107010_45830</name>
</gene>
<accession>A0AB37UEV4</accession>
<evidence type="ECO:0000313" key="2">
    <source>
        <dbReference type="Proteomes" id="UP000282574"/>
    </source>
</evidence>
<comment type="caution">
    <text evidence="1">The sequence shown here is derived from an EMBL/GenBank/DDBJ whole genome shotgun (WGS) entry which is preliminary data.</text>
</comment>
<dbReference type="InterPro" id="IPR021809">
    <property type="entry name" value="DUF3386"/>
</dbReference>
<keyword evidence="2" id="KW-1185">Reference proteome</keyword>
<name>A0AB37UEV4_9CYAN</name>
<dbReference type="Proteomes" id="UP000282574">
    <property type="component" value="Unassembled WGS sequence"/>
</dbReference>